<keyword evidence="4" id="KW-1185">Reference proteome</keyword>
<evidence type="ECO:0000256" key="1">
    <source>
        <dbReference type="SAM" id="MobiDB-lite"/>
    </source>
</evidence>
<feature type="compositionally biased region" description="Low complexity" evidence="1">
    <location>
        <begin position="31"/>
        <end position="67"/>
    </location>
</feature>
<proteinExistence type="predicted"/>
<dbReference type="EMBL" id="CP039247">
    <property type="protein sequence ID" value="QCB29342.1"/>
    <property type="molecule type" value="Genomic_DNA"/>
</dbReference>
<dbReference type="PROSITE" id="PS51257">
    <property type="entry name" value="PROKAR_LIPOPROTEIN"/>
    <property type="match status" value="1"/>
</dbReference>
<keyword evidence="2" id="KW-0732">Signal</keyword>
<evidence type="ECO:0000313" key="3">
    <source>
        <dbReference type="EMBL" id="QCB29342.1"/>
    </source>
</evidence>
<feature type="region of interest" description="Disordered" evidence="1">
    <location>
        <begin position="26"/>
        <end position="104"/>
    </location>
</feature>
<dbReference type="KEGG" id="cee:CENDO_10440"/>
<feature type="signal peptide" evidence="2">
    <location>
        <begin position="1"/>
        <end position="24"/>
    </location>
</feature>
<dbReference type="AlphaFoldDB" id="A0A4P7QHZ8"/>
<dbReference type="RefSeq" id="WP_136141938.1">
    <property type="nucleotide sequence ID" value="NZ_CP039247.1"/>
</dbReference>
<sequence precursor="true">MRSKGPNKLVAASAAGFLAVSTLAACGDSGSSEPVETTVTETVTETSVVESTVTETETVSDADVSTSADDDFPDDDVDESSSSDSIEDVWDPVRDGGSAADPYA</sequence>
<protein>
    <submittedName>
        <fullName evidence="3">Uncharacterized protein</fullName>
    </submittedName>
</protein>
<gene>
    <name evidence="3" type="ORF">CENDO_10440</name>
</gene>
<evidence type="ECO:0000256" key="2">
    <source>
        <dbReference type="SAM" id="SignalP"/>
    </source>
</evidence>
<name>A0A4P7QHZ8_9CORY</name>
<reference evidence="3 4" key="1">
    <citation type="submission" date="2019-04" db="EMBL/GenBank/DDBJ databases">
        <title>Corynebacterium endometrii sp. nov., isolated from the uterus of a cow with endometritis.</title>
        <authorList>
            <person name="Ballas P."/>
            <person name="Ruckert C."/>
            <person name="Wagener K."/>
            <person name="Drillich M."/>
            <person name="Kaempfer P."/>
            <person name="Busse H.-J."/>
            <person name="Ehling-Schulz M."/>
        </authorList>
    </citation>
    <scope>NUCLEOTIDE SEQUENCE [LARGE SCALE GENOMIC DNA]</scope>
    <source>
        <strain evidence="3 4">LMM-1653</strain>
    </source>
</reference>
<evidence type="ECO:0000313" key="4">
    <source>
        <dbReference type="Proteomes" id="UP000296352"/>
    </source>
</evidence>
<organism evidence="3 4">
    <name type="scientific">Corynebacterium endometrii</name>
    <dbReference type="NCBI Taxonomy" id="2488819"/>
    <lineage>
        <taxon>Bacteria</taxon>
        <taxon>Bacillati</taxon>
        <taxon>Actinomycetota</taxon>
        <taxon>Actinomycetes</taxon>
        <taxon>Mycobacteriales</taxon>
        <taxon>Corynebacteriaceae</taxon>
        <taxon>Corynebacterium</taxon>
    </lineage>
</organism>
<dbReference type="Proteomes" id="UP000296352">
    <property type="component" value="Chromosome"/>
</dbReference>
<accession>A0A4P7QHZ8</accession>
<feature type="chain" id="PRO_5038874475" evidence="2">
    <location>
        <begin position="25"/>
        <end position="104"/>
    </location>
</feature>
<feature type="compositionally biased region" description="Acidic residues" evidence="1">
    <location>
        <begin position="68"/>
        <end position="90"/>
    </location>
</feature>